<name>A0A1W1IF85_9LACT</name>
<keyword evidence="2" id="KW-1185">Reference proteome</keyword>
<accession>A0A1W1IF85</accession>
<dbReference type="RefSeq" id="WP_086942493.1">
    <property type="nucleotide sequence ID" value="NZ_FONM01000004.1"/>
</dbReference>
<dbReference type="Proteomes" id="UP000195985">
    <property type="component" value="Unassembled WGS sequence"/>
</dbReference>
<sequence>MAYKERTKPKLLKTYEVLSLRMDLTSEDYDYFLELKNEYEGKKRFDELIEKFNTAGTTEQE</sequence>
<evidence type="ECO:0000313" key="1">
    <source>
        <dbReference type="EMBL" id="SLM51664.1"/>
    </source>
</evidence>
<dbReference type="AlphaFoldDB" id="A0A1W1IF85"/>
<dbReference type="OrthoDB" id="9869515at2"/>
<dbReference type="EMBL" id="FWEY01000003">
    <property type="protein sequence ID" value="SLM51664.1"/>
    <property type="molecule type" value="Genomic_DNA"/>
</dbReference>
<proteinExistence type="predicted"/>
<evidence type="ECO:0000313" key="2">
    <source>
        <dbReference type="Proteomes" id="UP000195985"/>
    </source>
</evidence>
<organism evidence="1 2">
    <name type="scientific">Trichococcus pasteurii</name>
    <dbReference type="NCBI Taxonomy" id="43064"/>
    <lineage>
        <taxon>Bacteria</taxon>
        <taxon>Bacillati</taxon>
        <taxon>Bacillota</taxon>
        <taxon>Bacilli</taxon>
        <taxon>Lactobacillales</taxon>
        <taxon>Carnobacteriaceae</taxon>
        <taxon>Trichococcus</taxon>
    </lineage>
</organism>
<protein>
    <submittedName>
        <fullName evidence="1">Uncharacterized protein</fullName>
    </submittedName>
</protein>
<gene>
    <name evidence="1" type="ORF">TPAS_1341</name>
</gene>
<reference evidence="2" key="1">
    <citation type="submission" date="2016-04" db="EMBL/GenBank/DDBJ databases">
        <authorList>
            <person name="Strepis N."/>
        </authorList>
    </citation>
    <scope>NUCLEOTIDE SEQUENCE [LARGE SCALE GENOMIC DNA]</scope>
</reference>